<feature type="region of interest" description="Disordered" evidence="1">
    <location>
        <begin position="702"/>
        <end position="727"/>
    </location>
</feature>
<evidence type="ECO:0000256" key="1">
    <source>
        <dbReference type="SAM" id="MobiDB-lite"/>
    </source>
</evidence>
<feature type="compositionally biased region" description="Low complexity" evidence="1">
    <location>
        <begin position="306"/>
        <end position="328"/>
    </location>
</feature>
<feature type="compositionally biased region" description="Polar residues" evidence="1">
    <location>
        <begin position="457"/>
        <end position="468"/>
    </location>
</feature>
<dbReference type="Proteomes" id="UP000054771">
    <property type="component" value="Unassembled WGS sequence"/>
</dbReference>
<feature type="compositionally biased region" description="Polar residues" evidence="1">
    <location>
        <begin position="1223"/>
        <end position="1232"/>
    </location>
</feature>
<protein>
    <recommendedName>
        <fullName evidence="2">DUF7357 domain-containing protein</fullName>
    </recommendedName>
</protein>
<feature type="compositionally biased region" description="Polar residues" evidence="1">
    <location>
        <begin position="1137"/>
        <end position="1146"/>
    </location>
</feature>
<organism evidence="3 4">
    <name type="scientific">Aspergillus calidoustus</name>
    <dbReference type="NCBI Taxonomy" id="454130"/>
    <lineage>
        <taxon>Eukaryota</taxon>
        <taxon>Fungi</taxon>
        <taxon>Dikarya</taxon>
        <taxon>Ascomycota</taxon>
        <taxon>Pezizomycotina</taxon>
        <taxon>Eurotiomycetes</taxon>
        <taxon>Eurotiomycetidae</taxon>
        <taxon>Eurotiales</taxon>
        <taxon>Aspergillaceae</taxon>
        <taxon>Aspergillus</taxon>
        <taxon>Aspergillus subgen. Nidulantes</taxon>
    </lineage>
</organism>
<evidence type="ECO:0000313" key="4">
    <source>
        <dbReference type="Proteomes" id="UP000054771"/>
    </source>
</evidence>
<feature type="compositionally biased region" description="Low complexity" evidence="1">
    <location>
        <begin position="377"/>
        <end position="393"/>
    </location>
</feature>
<proteinExistence type="predicted"/>
<feature type="region of interest" description="Disordered" evidence="1">
    <location>
        <begin position="837"/>
        <end position="872"/>
    </location>
</feature>
<evidence type="ECO:0000259" key="2">
    <source>
        <dbReference type="Pfam" id="PF24054"/>
    </source>
</evidence>
<feature type="region of interest" description="Disordered" evidence="1">
    <location>
        <begin position="555"/>
        <end position="604"/>
    </location>
</feature>
<dbReference type="AlphaFoldDB" id="A0A0U5G4D2"/>
<dbReference type="EMBL" id="CDMC01000008">
    <property type="protein sequence ID" value="CEL06769.1"/>
    <property type="molecule type" value="Genomic_DNA"/>
</dbReference>
<evidence type="ECO:0000313" key="3">
    <source>
        <dbReference type="EMBL" id="CEL06769.1"/>
    </source>
</evidence>
<sequence length="1238" mass="136807">MRLHLTIQRHGLPVTRILWTTSPPSLFGHNHASSSSMIPATSSAVTSSRVPNALYANGGYTVAHLLEDVNEVIPLETEPRLFEDESSGQWGLEDYVVEVGGSECLHFMEVDGLLREGDEVLIRALQISDLRARRLSGRHQISMDGKHLIDGVPFGKPFLKRPTSSRPAITIPPRKKRRTALSIWGSGSSYEEEDTEWAPPQQISTGKELSLLNPASGLEKEDDDDDEYEDAYRDDYEDYHEPNEDGDGTVIRHNIDRTLEGAEDDHQGSDGVVEDLSQELQDLKKDMEAPLVPKEGNATKREKSRSQSLRSRLSTLQAVPRKSSLSRPSMRRSSDASRRDSKSVTFDQQKQDSPKVNVETALARAGSTSEEPEDVMSSESDSSSSASDSVVSESSDEEEEEEEEIDLSSASSSVSEAASESSSESDSDSSSESSPSESESESEAESEADSGKEDVADTSNILKPTHNMNPPGAGSLRTRKSNQRCKLRRRLTKLKELGILDKAADFAALRQWEAEHGDSFYVPGAVIDLKAKAQEEFEAKRQKLLLDLESGGVDITPYSEKENVTPTPVEHDVSELPEDHDEQYETANDTNEASPEVPQRRTLDVASTRRLLFGSLGVRAPRSKEEEEATRRKLAGKAQKFIPQKTTQNVPEDHETESEVDWREKLILGATECFYDDIELSTPPFPFEQRWDPEATELIRQRKQRGKKRKRRQQVQEYDEEENTGYDYYGEEDTQLNYDDSEFPEAQIDDKVESEQAAFKSVESTIDDLPALPSDTSGLAGVTAQEMKPGLVFAFKQLDVSRATNWQPTVSEFRVAVVTDVFDNNILGIRLAKPYRREPKTDDDEGPFQYSGFEMPGMDDEEGEDDGFREVPFDDLIDPKLLRAAPTADAGDQDTASILPAGEEPPAPEPSQSAVDDAVLVSEHGEDQLAAISSQKPSSPIIDRISTSNFVTHPDSPVQSPRFEGFEPASSPPSSPASGPSLAASSNKRHDEDEEQRAPSTPKEKHGNEQSELPSTCPPNADDHDQQESGLTDQLQPISTPSDMGSFNRVLDYLASQDPSSPIGNSVKSERKGSPYKPSPEISSPTVPTPFYDVDKLEERRRLARIDRKNGRASSKRQPLKVEVPSSPEFARKSSRKSSPSTQDPSLASVVPDSVQPPARNESPPVSQVSEHFIDLTQSSPPVSPAGSDKDYAKTHPLPRGPGWVSKNFPRRQTRQSSQSSRIVQTLNTGSISPPRRR</sequence>
<name>A0A0U5G4D2_ASPCI</name>
<gene>
    <name evidence="3" type="ORF">ASPCAL09941</name>
</gene>
<feature type="region of interest" description="Disordered" evidence="1">
    <location>
        <begin position="621"/>
        <end position="658"/>
    </location>
</feature>
<accession>A0A0U5G4D2</accession>
<feature type="compositionally biased region" description="Acidic residues" evidence="1">
    <location>
        <begin position="575"/>
        <end position="584"/>
    </location>
</feature>
<reference evidence="4" key="1">
    <citation type="journal article" date="2016" name="Genome Announc.">
        <title>Draft genome sequences of fungus Aspergillus calidoustus.</title>
        <authorList>
            <person name="Horn F."/>
            <person name="Linde J."/>
            <person name="Mattern D.J."/>
            <person name="Walther G."/>
            <person name="Guthke R."/>
            <person name="Scherlach K."/>
            <person name="Martin K."/>
            <person name="Brakhage A.A."/>
            <person name="Petzke L."/>
            <person name="Valiante V."/>
        </authorList>
    </citation>
    <scope>NUCLEOTIDE SEQUENCE [LARGE SCALE GENOMIC DNA]</scope>
    <source>
        <strain evidence="4">SF006504</strain>
    </source>
</reference>
<dbReference type="OrthoDB" id="3365616at2759"/>
<feature type="compositionally biased region" description="Polar residues" evidence="1">
    <location>
        <begin position="1028"/>
        <end position="1045"/>
    </location>
</feature>
<feature type="compositionally biased region" description="Acidic residues" evidence="1">
    <location>
        <begin position="717"/>
        <end position="727"/>
    </location>
</feature>
<dbReference type="Pfam" id="PF24054">
    <property type="entry name" value="DUF7357"/>
    <property type="match status" value="1"/>
</dbReference>
<keyword evidence="4" id="KW-1185">Reference proteome</keyword>
<feature type="compositionally biased region" description="Basic residues" evidence="1">
    <location>
        <begin position="702"/>
        <end position="713"/>
    </location>
</feature>
<feature type="region of interest" description="Disordered" evidence="1">
    <location>
        <begin position="186"/>
        <end position="228"/>
    </location>
</feature>
<feature type="compositionally biased region" description="Low complexity" evidence="1">
    <location>
        <begin position="976"/>
        <end position="986"/>
    </location>
</feature>
<feature type="compositionally biased region" description="Basic and acidic residues" evidence="1">
    <location>
        <begin position="1093"/>
        <end position="1110"/>
    </location>
</feature>
<feature type="region of interest" description="Disordered" evidence="1">
    <location>
        <begin position="885"/>
        <end position="1238"/>
    </location>
</feature>
<feature type="compositionally biased region" description="Polar residues" evidence="1">
    <location>
        <begin position="1164"/>
        <end position="1181"/>
    </location>
</feature>
<feature type="compositionally biased region" description="Polar residues" evidence="1">
    <location>
        <begin position="1057"/>
        <end position="1067"/>
    </location>
</feature>
<feature type="compositionally biased region" description="Basic and acidic residues" evidence="1">
    <location>
        <begin position="622"/>
        <end position="631"/>
    </location>
</feature>
<feature type="compositionally biased region" description="Acidic residues" evidence="1">
    <location>
        <begin position="394"/>
        <end position="406"/>
    </location>
</feature>
<feature type="region of interest" description="Disordered" evidence="1">
    <location>
        <begin position="261"/>
        <end position="483"/>
    </location>
</feature>
<dbReference type="OMA" id="HLIIQRH"/>
<feature type="compositionally biased region" description="Acidic residues" evidence="1">
    <location>
        <begin position="438"/>
        <end position="448"/>
    </location>
</feature>
<feature type="compositionally biased region" description="Low complexity" evidence="1">
    <location>
        <begin position="407"/>
        <end position="422"/>
    </location>
</feature>
<feature type="domain" description="DUF7357" evidence="2">
    <location>
        <begin position="1"/>
        <end position="174"/>
    </location>
</feature>
<feature type="compositionally biased region" description="Basic and acidic residues" evidence="1">
    <location>
        <begin position="332"/>
        <end position="342"/>
    </location>
</feature>
<feature type="compositionally biased region" description="Basic and acidic residues" evidence="1">
    <location>
        <begin position="559"/>
        <end position="574"/>
    </location>
</feature>
<dbReference type="STRING" id="454130.A0A0U5G4D2"/>
<dbReference type="InterPro" id="IPR055781">
    <property type="entry name" value="DUF7357"/>
</dbReference>